<sequence>MMPQGPYQSGPYPPAPYRYRPYGAWQPPPTSDATAALAGPSDKTDVFEEDDASDEQDADPWAGIEGIAPDQYMKCARTMLKMAREDLEKFRNSGKDMPPVSVAARAFLDEKALPAIRTEFDEIYATFHERKAAILRGHLRLQHNDQLPATPTPLTPVGLSPRPKPQSPHPTGVPSHTDDLKYAGRSQQYWKGRVKKPTFKPFTSPHTLSKLKRYPIPMSEDDKMGKDLKASRVDSQAEYSLPQRQLEAQPDQGSVSDNLKA</sequence>
<evidence type="ECO:0000313" key="2">
    <source>
        <dbReference type="EMBL" id="KAF1842286.1"/>
    </source>
</evidence>
<dbReference type="GeneID" id="63855316"/>
<dbReference type="EMBL" id="ML976618">
    <property type="protein sequence ID" value="KAF1842286.1"/>
    <property type="molecule type" value="Genomic_DNA"/>
</dbReference>
<evidence type="ECO:0000256" key="1">
    <source>
        <dbReference type="SAM" id="MobiDB-lite"/>
    </source>
</evidence>
<feature type="compositionally biased region" description="Acidic residues" evidence="1">
    <location>
        <begin position="47"/>
        <end position="58"/>
    </location>
</feature>
<comment type="caution">
    <text evidence="2">The sequence shown here is derived from an EMBL/GenBank/DDBJ whole genome shotgun (WGS) entry which is preliminary data.</text>
</comment>
<keyword evidence="3" id="KW-1185">Reference proteome</keyword>
<name>A0A9P4L4U3_9PLEO</name>
<feature type="region of interest" description="Disordered" evidence="1">
    <location>
        <begin position="145"/>
        <end position="261"/>
    </location>
</feature>
<dbReference type="RefSeq" id="XP_040784849.1">
    <property type="nucleotide sequence ID" value="XM_040938066.1"/>
</dbReference>
<accession>A0A9P4L4U3</accession>
<organism evidence="2 3">
    <name type="scientific">Cucurbitaria berberidis CBS 394.84</name>
    <dbReference type="NCBI Taxonomy" id="1168544"/>
    <lineage>
        <taxon>Eukaryota</taxon>
        <taxon>Fungi</taxon>
        <taxon>Dikarya</taxon>
        <taxon>Ascomycota</taxon>
        <taxon>Pezizomycotina</taxon>
        <taxon>Dothideomycetes</taxon>
        <taxon>Pleosporomycetidae</taxon>
        <taxon>Pleosporales</taxon>
        <taxon>Pleosporineae</taxon>
        <taxon>Cucurbitariaceae</taxon>
        <taxon>Cucurbitaria</taxon>
    </lineage>
</organism>
<feature type="region of interest" description="Disordered" evidence="1">
    <location>
        <begin position="18"/>
        <end position="63"/>
    </location>
</feature>
<dbReference type="Proteomes" id="UP000800039">
    <property type="component" value="Unassembled WGS sequence"/>
</dbReference>
<dbReference type="AlphaFoldDB" id="A0A9P4L4U3"/>
<gene>
    <name evidence="2" type="ORF">K460DRAFT_420208</name>
</gene>
<feature type="compositionally biased region" description="Basic and acidic residues" evidence="1">
    <location>
        <begin position="220"/>
        <end position="232"/>
    </location>
</feature>
<reference evidence="2" key="1">
    <citation type="submission" date="2020-01" db="EMBL/GenBank/DDBJ databases">
        <authorList>
            <consortium name="DOE Joint Genome Institute"/>
            <person name="Haridas S."/>
            <person name="Albert R."/>
            <person name="Binder M."/>
            <person name="Bloem J."/>
            <person name="Labutti K."/>
            <person name="Salamov A."/>
            <person name="Andreopoulos B."/>
            <person name="Baker S.E."/>
            <person name="Barry K."/>
            <person name="Bills G."/>
            <person name="Bluhm B.H."/>
            <person name="Cannon C."/>
            <person name="Castanera R."/>
            <person name="Culley D.E."/>
            <person name="Daum C."/>
            <person name="Ezra D."/>
            <person name="Gonzalez J.B."/>
            <person name="Henrissat B."/>
            <person name="Kuo A."/>
            <person name="Liang C."/>
            <person name="Lipzen A."/>
            <person name="Lutzoni F."/>
            <person name="Magnuson J."/>
            <person name="Mondo S."/>
            <person name="Nolan M."/>
            <person name="Ohm R."/>
            <person name="Pangilinan J."/>
            <person name="Park H.-J."/>
            <person name="Ramirez L."/>
            <person name="Alfaro M."/>
            <person name="Sun H."/>
            <person name="Tritt A."/>
            <person name="Yoshinaga Y."/>
            <person name="Zwiers L.-H."/>
            <person name="Turgeon B.G."/>
            <person name="Goodwin S.B."/>
            <person name="Spatafora J.W."/>
            <person name="Crous P.W."/>
            <person name="Grigoriev I.V."/>
        </authorList>
    </citation>
    <scope>NUCLEOTIDE SEQUENCE</scope>
    <source>
        <strain evidence="2">CBS 394.84</strain>
    </source>
</reference>
<evidence type="ECO:0000313" key="3">
    <source>
        <dbReference type="Proteomes" id="UP000800039"/>
    </source>
</evidence>
<protein>
    <submittedName>
        <fullName evidence="2">Uncharacterized protein</fullName>
    </submittedName>
</protein>
<feature type="compositionally biased region" description="Polar residues" evidence="1">
    <location>
        <begin position="251"/>
        <end position="261"/>
    </location>
</feature>
<proteinExistence type="predicted"/>